<evidence type="ECO:0000313" key="2">
    <source>
        <dbReference type="EMBL" id="GEU66870.1"/>
    </source>
</evidence>
<feature type="region of interest" description="Disordered" evidence="1">
    <location>
        <begin position="408"/>
        <end position="438"/>
    </location>
</feature>
<gene>
    <name evidence="2" type="ORF">Tci_038848</name>
</gene>
<proteinExistence type="predicted"/>
<evidence type="ECO:0000256" key="1">
    <source>
        <dbReference type="SAM" id="MobiDB-lite"/>
    </source>
</evidence>
<dbReference type="EMBL" id="BKCJ010005459">
    <property type="protein sequence ID" value="GEU66870.1"/>
    <property type="molecule type" value="Genomic_DNA"/>
</dbReference>
<name>A0A6L2LZX0_TANCI</name>
<organism evidence="2">
    <name type="scientific">Tanacetum cinerariifolium</name>
    <name type="common">Dalmatian daisy</name>
    <name type="synonym">Chrysanthemum cinerariifolium</name>
    <dbReference type="NCBI Taxonomy" id="118510"/>
    <lineage>
        <taxon>Eukaryota</taxon>
        <taxon>Viridiplantae</taxon>
        <taxon>Streptophyta</taxon>
        <taxon>Embryophyta</taxon>
        <taxon>Tracheophyta</taxon>
        <taxon>Spermatophyta</taxon>
        <taxon>Magnoliopsida</taxon>
        <taxon>eudicotyledons</taxon>
        <taxon>Gunneridae</taxon>
        <taxon>Pentapetalae</taxon>
        <taxon>asterids</taxon>
        <taxon>campanulids</taxon>
        <taxon>Asterales</taxon>
        <taxon>Asteraceae</taxon>
        <taxon>Asteroideae</taxon>
        <taxon>Anthemideae</taxon>
        <taxon>Anthemidinae</taxon>
        <taxon>Tanacetum</taxon>
    </lineage>
</organism>
<evidence type="ECO:0008006" key="3">
    <source>
        <dbReference type="Google" id="ProtNLM"/>
    </source>
</evidence>
<reference evidence="2" key="1">
    <citation type="journal article" date="2019" name="Sci. Rep.">
        <title>Draft genome of Tanacetum cinerariifolium, the natural source of mosquito coil.</title>
        <authorList>
            <person name="Yamashiro T."/>
            <person name="Shiraishi A."/>
            <person name="Satake H."/>
            <person name="Nakayama K."/>
        </authorList>
    </citation>
    <scope>NUCLEOTIDE SEQUENCE</scope>
</reference>
<protein>
    <recommendedName>
        <fullName evidence="3">Reverse transcriptase Ty1/copia-type domain-containing protein</fullName>
    </recommendedName>
</protein>
<dbReference type="AlphaFoldDB" id="A0A6L2LZX0"/>
<feature type="compositionally biased region" description="Basic and acidic residues" evidence="1">
    <location>
        <begin position="425"/>
        <end position="438"/>
    </location>
</feature>
<sequence length="485" mass="54708">MKRFFALVARIEATRSIFSKQGLQGVKALYGIHQAPRAWHETMSTYLLENRFRRGIIDKTLFIKKDKGLQVKQKDDGIFISQDKYMADILNKFDFTTVKTPSTLMEPNKALIKDAEAKDGSKLHQTIERIFRYLKAMGVVMNLEFKLVVGKRLVLNGCLDWPNLLPTSAKVKTINEDVRLQALVDGKNVIVNEASIRRDLRLDDAEGTACLLNADIFEELARIGTTMASAIICLANNQKFTFSKYIFECMMKNLEVRVKFLMYPRFVQVFIINQLGDMSHHKGIFVNQSLTKKGRMNDQDMFGVNNLDGDAIVVDVSAREKEEQSEKVVEKEVSTADPVTTAGEVVTTADVEVSVALTTTTTADDEWTFAQTLIEIKDAKPKALTTAATIVLLLAMPKEKGIIMQEPFKTPSPKPIVSSQQPSQPKDKGKAKMVEPERPLKWKEHIIMDEQIARDFEAQMQAGLEEEQRIAKQKEKEANIAMIAE</sequence>
<accession>A0A6L2LZX0</accession>
<comment type="caution">
    <text evidence="2">The sequence shown here is derived from an EMBL/GenBank/DDBJ whole genome shotgun (WGS) entry which is preliminary data.</text>
</comment>